<feature type="coiled-coil region" evidence="2">
    <location>
        <begin position="94"/>
        <end position="152"/>
    </location>
</feature>
<dbReference type="GO" id="GO:0006376">
    <property type="term" value="P:mRNA splice site recognition"/>
    <property type="evidence" value="ECO:0007669"/>
    <property type="project" value="InterPro"/>
</dbReference>
<gene>
    <name evidence="4" type="ORF">Agub_g12508</name>
</gene>
<feature type="region of interest" description="Disordered" evidence="3">
    <location>
        <begin position="230"/>
        <end position="390"/>
    </location>
</feature>
<accession>A0AAD3HQQ2</accession>
<organism evidence="4 5">
    <name type="scientific">Astrephomene gubernaculifera</name>
    <dbReference type="NCBI Taxonomy" id="47775"/>
    <lineage>
        <taxon>Eukaryota</taxon>
        <taxon>Viridiplantae</taxon>
        <taxon>Chlorophyta</taxon>
        <taxon>core chlorophytes</taxon>
        <taxon>Chlorophyceae</taxon>
        <taxon>CS clade</taxon>
        <taxon>Chlamydomonadales</taxon>
        <taxon>Astrephomenaceae</taxon>
        <taxon>Astrephomene</taxon>
    </lineage>
</organism>
<evidence type="ECO:0000256" key="3">
    <source>
        <dbReference type="SAM" id="MobiDB-lite"/>
    </source>
</evidence>
<feature type="compositionally biased region" description="Basic and acidic residues" evidence="3">
    <location>
        <begin position="378"/>
        <end position="390"/>
    </location>
</feature>
<protein>
    <recommendedName>
        <fullName evidence="6">Luc7-like protein 3</fullName>
    </recommendedName>
</protein>
<name>A0AAD3HQQ2_9CHLO</name>
<feature type="compositionally biased region" description="Basic and acidic residues" evidence="3">
    <location>
        <begin position="230"/>
        <end position="368"/>
    </location>
</feature>
<dbReference type="PANTHER" id="PTHR12375">
    <property type="entry name" value="RNA-BINDING PROTEIN LUC7-RELATED"/>
    <property type="match status" value="1"/>
</dbReference>
<comment type="similarity">
    <text evidence="1">Belongs to the Luc7 family.</text>
</comment>
<dbReference type="Proteomes" id="UP001054857">
    <property type="component" value="Unassembled WGS sequence"/>
</dbReference>
<dbReference type="GO" id="GO:0005685">
    <property type="term" value="C:U1 snRNP"/>
    <property type="evidence" value="ECO:0007669"/>
    <property type="project" value="InterPro"/>
</dbReference>
<evidence type="ECO:0000256" key="2">
    <source>
        <dbReference type="SAM" id="Coils"/>
    </source>
</evidence>
<dbReference type="GO" id="GO:0003729">
    <property type="term" value="F:mRNA binding"/>
    <property type="evidence" value="ECO:0007669"/>
    <property type="project" value="InterPro"/>
</dbReference>
<dbReference type="InterPro" id="IPR004882">
    <property type="entry name" value="Luc7-rel"/>
</dbReference>
<evidence type="ECO:0000256" key="1">
    <source>
        <dbReference type="ARBA" id="ARBA00005655"/>
    </source>
</evidence>
<evidence type="ECO:0000313" key="4">
    <source>
        <dbReference type="EMBL" id="GFR50314.1"/>
    </source>
</evidence>
<dbReference type="AlphaFoldDB" id="A0AAD3HQQ2"/>
<keyword evidence="2" id="KW-0175">Coiled coil</keyword>
<keyword evidence="5" id="KW-1185">Reference proteome</keyword>
<dbReference type="EMBL" id="BMAR01000036">
    <property type="protein sequence ID" value="GFR50314.1"/>
    <property type="molecule type" value="Genomic_DNA"/>
</dbReference>
<reference evidence="4 5" key="1">
    <citation type="journal article" date="2021" name="Sci. Rep.">
        <title>Genome sequencing of the multicellular alga Astrephomene provides insights into convergent evolution of germ-soma differentiation.</title>
        <authorList>
            <person name="Yamashita S."/>
            <person name="Yamamoto K."/>
            <person name="Matsuzaki R."/>
            <person name="Suzuki S."/>
            <person name="Yamaguchi H."/>
            <person name="Hirooka S."/>
            <person name="Minakuchi Y."/>
            <person name="Miyagishima S."/>
            <person name="Kawachi M."/>
            <person name="Toyoda A."/>
            <person name="Nozaki H."/>
        </authorList>
    </citation>
    <scope>NUCLEOTIDE SEQUENCE [LARGE SCALE GENOMIC DNA]</scope>
    <source>
        <strain evidence="4 5">NIES-4017</strain>
    </source>
</reference>
<evidence type="ECO:0000313" key="5">
    <source>
        <dbReference type="Proteomes" id="UP001054857"/>
    </source>
</evidence>
<sequence length="425" mass="49497">MVDAMRAMLDELMGKERNVPLGQRSNRKIRFDDPSVCKYALAGLCPNGLFKNTRSDLGPCPYELHEDHIGWEELKAEYDKQDPREHERYERRLMKVLEDLIREMDRKIAKAKERAEAESTARPLKPDDAARLAEMQAKAKELLHKSQEAGEAGDVDVSMALAQQAQEMQAQHDRLHKGLTAPERTMSVCDICGVFINSTDNDQRRQEHLTGKQYLGWKAIREKYAELQNKWERSRSREPEPFARERSGPPQGPDDRGRERERSPVRREHDSRGRTSYDERGGYEGRDRGAYYDDRRRDDRGHDSRGRSYEDSRGRGYDDGRSRGYEEGRSRGYDDGRSRGYDGRGYDEGRGRGYEERREYDKRGDDGYRSGSYGSGGSHRDRPRDSYYEVSREPTHRMRYAECMCPRQAFCMSWHLGGMHWRGID</sequence>
<dbReference type="Pfam" id="PF03194">
    <property type="entry name" value="LUC7"/>
    <property type="match status" value="1"/>
</dbReference>
<proteinExistence type="inferred from homology"/>
<comment type="caution">
    <text evidence="4">The sequence shown here is derived from an EMBL/GenBank/DDBJ whole genome shotgun (WGS) entry which is preliminary data.</text>
</comment>
<evidence type="ECO:0008006" key="6">
    <source>
        <dbReference type="Google" id="ProtNLM"/>
    </source>
</evidence>